<protein>
    <submittedName>
        <fullName evidence="1">DUF2935 domain-containing protein</fullName>
    </submittedName>
</protein>
<reference evidence="1 2" key="1">
    <citation type="submission" date="2020-01" db="EMBL/GenBank/DDBJ databases">
        <authorList>
            <person name="Gulvik C.A."/>
            <person name="Batra D.G."/>
        </authorList>
    </citation>
    <scope>NUCLEOTIDE SEQUENCE [LARGE SCALE GENOMIC DNA]</scope>
    <source>
        <strain evidence="1 2">W9323</strain>
    </source>
</reference>
<accession>A0A7D4BLS1</accession>
<evidence type="ECO:0000313" key="1">
    <source>
        <dbReference type="EMBL" id="QKG85510.1"/>
    </source>
</evidence>
<keyword evidence="2" id="KW-1185">Reference proteome</keyword>
<name>A0A7D4BLS1_9BACL</name>
<dbReference type="KEGG" id="kpul:GXN76_14310"/>
<gene>
    <name evidence="1" type="ORF">GXN76_14310</name>
</gene>
<dbReference type="Proteomes" id="UP000503088">
    <property type="component" value="Chromosome"/>
</dbReference>
<dbReference type="InterPro" id="IPR021328">
    <property type="entry name" value="CotB-like"/>
</dbReference>
<proteinExistence type="predicted"/>
<dbReference type="AlphaFoldDB" id="A0A7D4BLS1"/>
<dbReference type="EMBL" id="CP048104">
    <property type="protein sequence ID" value="QKG85510.1"/>
    <property type="molecule type" value="Genomic_DNA"/>
</dbReference>
<organism evidence="1 2">
    <name type="scientific">Kroppenstedtia pulmonis</name>
    <dbReference type="NCBI Taxonomy" id="1380685"/>
    <lineage>
        <taxon>Bacteria</taxon>
        <taxon>Bacillati</taxon>
        <taxon>Bacillota</taxon>
        <taxon>Bacilli</taxon>
        <taxon>Bacillales</taxon>
        <taxon>Thermoactinomycetaceae</taxon>
        <taxon>Kroppenstedtia</taxon>
    </lineage>
</organism>
<dbReference type="Gene3D" id="1.20.1260.120">
    <property type="entry name" value="Protein of unknown function DUF2935"/>
    <property type="match status" value="1"/>
</dbReference>
<dbReference type="Pfam" id="PF11155">
    <property type="entry name" value="DUF2935"/>
    <property type="match status" value="2"/>
</dbReference>
<dbReference type="SUPFAM" id="SSF158430">
    <property type="entry name" value="Bacillus cereus metalloprotein-like"/>
    <property type="match status" value="2"/>
</dbReference>
<dbReference type="RefSeq" id="WP_173224226.1">
    <property type="nucleotide sequence ID" value="NZ_CP048104.1"/>
</dbReference>
<evidence type="ECO:0000313" key="2">
    <source>
        <dbReference type="Proteomes" id="UP000503088"/>
    </source>
</evidence>
<sequence length="265" mass="30658">MGYGYQQTALFEHRFWLQILGDHAGFIHDTLAPEETEEIAEARSFISTFDTLFRNAKQSGDLIALSKQAKKSAHQLRDFKLHLIKRHLTGKIKIGLSPTFINHMVNELEEYLRILASLTKGKMPPTQHPIHHHLLWLSDAVGHAGSIHDELDLSEKKLKRKSASFTHHFEDFYLKAVEMAGYLRTSLPDFPALQRFNEETKLEMALFRSFLQELEEWRLDHQVLGVLSPLMADHMAREECYYLFKLAESTCTEPPDCNPFNPQTR</sequence>